<organism evidence="2 3">
    <name type="scientific">Schleiferilactobacillus shenzhenensis LY-73</name>
    <dbReference type="NCBI Taxonomy" id="1231336"/>
    <lineage>
        <taxon>Bacteria</taxon>
        <taxon>Bacillati</taxon>
        <taxon>Bacillota</taxon>
        <taxon>Bacilli</taxon>
        <taxon>Lactobacillales</taxon>
        <taxon>Lactobacillaceae</taxon>
        <taxon>Schleiferilactobacillus</taxon>
    </lineage>
</organism>
<evidence type="ECO:0000313" key="2">
    <source>
        <dbReference type="EMBL" id="ERL65154.1"/>
    </source>
</evidence>
<gene>
    <name evidence="2" type="ORF">L248_3092</name>
</gene>
<reference evidence="3" key="1">
    <citation type="journal article" date="2013" name="Genome Announc.">
        <title>Whole-Genome Sequencing of Lactobacillus shenzhenensis Strain LY-73T.</title>
        <authorList>
            <person name="Lin Z."/>
            <person name="Liu Z."/>
            <person name="Yang R."/>
            <person name="Zou Y."/>
            <person name="Wan D."/>
            <person name="Chen J."/>
            <person name="Guo M."/>
            <person name="Zhao J."/>
            <person name="Fang C."/>
            <person name="Yang R."/>
            <person name="Liu F."/>
        </authorList>
    </citation>
    <scope>NUCLEOTIDE SEQUENCE [LARGE SCALE GENOMIC DNA]</scope>
    <source>
        <strain evidence="3">LY-73</strain>
    </source>
</reference>
<evidence type="ECO:0000313" key="3">
    <source>
        <dbReference type="Proteomes" id="UP000030647"/>
    </source>
</evidence>
<dbReference type="OrthoDB" id="2252373at2"/>
<dbReference type="RefSeq" id="WP_022529677.1">
    <property type="nucleotide sequence ID" value="NZ_KI271589.1"/>
</dbReference>
<evidence type="ECO:0000256" key="1">
    <source>
        <dbReference type="SAM" id="MobiDB-lite"/>
    </source>
</evidence>
<keyword evidence="3" id="KW-1185">Reference proteome</keyword>
<feature type="compositionally biased region" description="Polar residues" evidence="1">
    <location>
        <begin position="585"/>
        <end position="597"/>
    </location>
</feature>
<dbReference type="EMBL" id="KI271589">
    <property type="protein sequence ID" value="ERL65154.1"/>
    <property type="molecule type" value="Genomic_DNA"/>
</dbReference>
<protein>
    <submittedName>
        <fullName evidence="2">Uncharacterized protein</fullName>
    </submittedName>
</protein>
<proteinExistence type="predicted"/>
<dbReference type="eggNOG" id="ENOG5032CT1">
    <property type="taxonomic scope" value="Bacteria"/>
</dbReference>
<accession>U4TLR0</accession>
<dbReference type="Proteomes" id="UP000030647">
    <property type="component" value="Unassembled WGS sequence"/>
</dbReference>
<dbReference type="AlphaFoldDB" id="U4TLR0"/>
<dbReference type="STRING" id="1231336.L248_3092"/>
<dbReference type="HOGENOM" id="CLU_269789_0_0_9"/>
<sequence length="1210" mass="130610">MLIQHRIFRKLCQWVILGPIFWGLLILTFAGRAHGATIGSVLDNTGATAPGDMYQIPGLDRARQRGEGSYVKTGVGTGSPLTTGNAADWEGKKAASPTIITFPDKLNTNDTGDPNPWFSVNYVDHNGFIDFKDLTQANNFYQHGESNYNASNIKSLMTTGYPGSQTTRGPVLKDGASFDGGFLQVTGNVPIKAQIAGSQTSVDATMAGNWGVMVRVTLPEGIDAKSLGGAIDWGQSYFYLTLQSISFWGIQIGQLNFPLQFDHHVYLDPDVKKTNVFYLKVKGIPFGYDVSANKTTAKMQLQRGTADYLDYLHNRYIEGGQAKTLDNLTASGDTDTTGSGTNIQPQFIAQSGGKDTVWDPFYGLVNQYLEGIPLLGPFMAWITSWFSSSPVYLTGNVGRTVALLNAAYHSADRGLTSNSGWLWRAWQNTVVSPIIANISQYFVTNGFTGTAHINFSFDMSKYAGDVNQDFQAITAGRLMPAPYPDGQFNKGTGLGTAAEGDPNRQAIGIKLYGSNTLVDPYDVLAGKDRTAPNADLLAQMKAGTSPMDYAVIDQAKLETSNQDDARDFPVYSNFSTWTAFVSPFDNSPQKDTLNSSGDPLGSDMRARTARPDSYSDGILVNDGSDFSVDQDYDPAASGPLTKSATDDTLTAAGAIVPQRYAQVYQYYDYSGATPVAKPTRMFTTASNTLWVRANQDRNAAAGYTGQVTQGFPNNQWVYTGKYNNLAMAGATLGLAQDLRPELNDSGSRTFIQPRTAAMNGNTVRSTLGTWRDRLTVNLDSLTVRTYRLGSDTVLGMTMTDRLFPSGTAENLDLHWGDSLGYAITGPLPYGPVTAALQLPPAGSAATDNGFYGTVQIKRNKDVPINLQTAANAANPLKLAAAAPDLVRNSDFLILFRDDTTADWSAAHRFTTTASDTVFFFQDSDRAPVSGTVKNNGTASQQTFQIMLPRVPGTTLSSLTVQTPTGSAVPAANITPLTTNTALDKYYQRYQVQMPSAITQGQTFTFGYTYAPNDLTQMPSSTTLRTVVSNADGTVLAETGALYLKRMSTLAILQTPTLDFGRHVMPRETTTYGLTEASQQAAQLVIQDNAQATGQTALSWTVDGFLSPFTAASGEERNDFTLALGQGVMPADYEYPTDADWRAAVTANHTAAPLPANQQTARLFTMNTLLEPNTNAAPLIIGYPNARLTVPAVTKNGEYSATLTYTVNMGL</sequence>
<name>U4TLR0_9LACO</name>
<feature type="region of interest" description="Disordered" evidence="1">
    <location>
        <begin position="585"/>
        <end position="616"/>
    </location>
</feature>